<gene>
    <name evidence="6" type="ORF">CSSPTR1EN2_LOCUS16571</name>
</gene>
<feature type="compositionally biased region" description="Low complexity" evidence="5">
    <location>
        <begin position="353"/>
        <end position="367"/>
    </location>
</feature>
<accession>A0ABP0UJB0</accession>
<dbReference type="EMBL" id="OZ019896">
    <property type="protein sequence ID" value="CAK9222952.1"/>
    <property type="molecule type" value="Genomic_DNA"/>
</dbReference>
<dbReference type="InterPro" id="IPR019038">
    <property type="entry name" value="POLD3"/>
</dbReference>
<sequence>MADVLQDVGIRDQIQALVCDTLQVVSYKWLSRRFSISSNTAKRILQEFAEQSKGDNIEVVYVVAGWTKNEPRNYSVQLVTQDRLQEARETLHGSPSSHVYSVQPCLPKDPAQLFAAEFVQAQELFKQPSDVDNCLRDNRFSGVSCSLVARCLGRVSSIIPKQHGAISATNQALSPPPLLAEALLDNEGPKPEVQAFQSAPAVPLGLPKIAGGVTLKEEPTTVTGLTGKGPVDSIASGNVSAGKRKVGAAGGEGSLASLWGKAPNQSSKPSAPKSSGPVKPITTAGDADRGIRAMEASVSDASSDDDVSGFAQRRGGQVMRSAGRKRQIVLDEDEEMSAKEEENPDSIECEEVVSLASPPSKSSPSVVAEEKSKENTKAKVHLPGPLTAAIDKERKISWNEKHADGPEKVEVLLEPSCAQPVENQIQHEGKAEPSSVVSDKSPSGPKRKKVLRTRIDNRGREVTEVVWETDGVEEPHETKPASAKTVAQPAVVETKPITDKLAPSKAQRGPQQGASTKGSNKSAGKANAKGPQQGKLDSFFKRKS</sequence>
<dbReference type="InterPro" id="IPR041913">
    <property type="entry name" value="POLD3_sf"/>
</dbReference>
<keyword evidence="4" id="KW-0539">Nucleus</keyword>
<feature type="compositionally biased region" description="Low complexity" evidence="5">
    <location>
        <begin position="254"/>
        <end position="280"/>
    </location>
</feature>
<evidence type="ECO:0000313" key="7">
    <source>
        <dbReference type="Proteomes" id="UP001497512"/>
    </source>
</evidence>
<evidence type="ECO:0000256" key="1">
    <source>
        <dbReference type="ARBA" id="ARBA00004123"/>
    </source>
</evidence>
<evidence type="ECO:0000256" key="3">
    <source>
        <dbReference type="ARBA" id="ARBA00022705"/>
    </source>
</evidence>
<name>A0ABP0UJB0_9BRYO</name>
<feature type="compositionally biased region" description="Basic and acidic residues" evidence="5">
    <location>
        <begin position="368"/>
        <end position="377"/>
    </location>
</feature>
<dbReference type="Proteomes" id="UP001497512">
    <property type="component" value="Chromosome 4"/>
</dbReference>
<evidence type="ECO:0000256" key="4">
    <source>
        <dbReference type="ARBA" id="ARBA00023242"/>
    </source>
</evidence>
<organism evidence="6 7">
    <name type="scientific">Sphagnum troendelagicum</name>
    <dbReference type="NCBI Taxonomy" id="128251"/>
    <lineage>
        <taxon>Eukaryota</taxon>
        <taxon>Viridiplantae</taxon>
        <taxon>Streptophyta</taxon>
        <taxon>Embryophyta</taxon>
        <taxon>Bryophyta</taxon>
        <taxon>Sphagnophytina</taxon>
        <taxon>Sphagnopsida</taxon>
        <taxon>Sphagnales</taxon>
        <taxon>Sphagnaceae</taxon>
        <taxon>Sphagnum</taxon>
    </lineage>
</organism>
<evidence type="ECO:0000313" key="6">
    <source>
        <dbReference type="EMBL" id="CAK9222952.1"/>
    </source>
</evidence>
<evidence type="ECO:0000256" key="5">
    <source>
        <dbReference type="SAM" id="MobiDB-lite"/>
    </source>
</evidence>
<dbReference type="PANTHER" id="PTHR17598">
    <property type="entry name" value="DNA POLYMERASE DELTA SUBUNIT 3"/>
    <property type="match status" value="1"/>
</dbReference>
<feature type="region of interest" description="Disordered" evidence="5">
    <location>
        <begin position="220"/>
        <end position="386"/>
    </location>
</feature>
<feature type="compositionally biased region" description="Basic and acidic residues" evidence="5">
    <location>
        <begin position="453"/>
        <end position="463"/>
    </location>
</feature>
<comment type="subcellular location">
    <subcellularLocation>
        <location evidence="1">Nucleus</location>
    </subcellularLocation>
</comment>
<keyword evidence="7" id="KW-1185">Reference proteome</keyword>
<feature type="region of interest" description="Disordered" evidence="5">
    <location>
        <begin position="419"/>
        <end position="544"/>
    </location>
</feature>
<protein>
    <recommendedName>
        <fullName evidence="2">DNA polymerase delta subunit 3</fullName>
    </recommendedName>
</protein>
<reference evidence="6" key="1">
    <citation type="submission" date="2024-02" db="EMBL/GenBank/DDBJ databases">
        <authorList>
            <consortium name="ELIXIR-Norway"/>
            <consortium name="Elixir Norway"/>
        </authorList>
    </citation>
    <scope>NUCLEOTIDE SEQUENCE</scope>
</reference>
<dbReference type="Pfam" id="PF09507">
    <property type="entry name" value="CDC27"/>
    <property type="match status" value="1"/>
</dbReference>
<proteinExistence type="predicted"/>
<feature type="compositionally biased region" description="Acidic residues" evidence="5">
    <location>
        <begin position="342"/>
        <end position="351"/>
    </location>
</feature>
<evidence type="ECO:0000256" key="2">
    <source>
        <dbReference type="ARBA" id="ARBA00017589"/>
    </source>
</evidence>
<keyword evidence="3" id="KW-0235">DNA replication</keyword>
<dbReference type="PANTHER" id="PTHR17598:SF13">
    <property type="entry name" value="DNA POLYMERASE DELTA SUBUNIT 3"/>
    <property type="match status" value="1"/>
</dbReference>
<dbReference type="Gene3D" id="3.90.1030.20">
    <property type="entry name" value="DNA polymerase delta, p66 (Cdc27) subunit, wHTH domain"/>
    <property type="match status" value="1"/>
</dbReference>
<feature type="compositionally biased region" description="Polar residues" evidence="5">
    <location>
        <begin position="509"/>
        <end position="522"/>
    </location>
</feature>